<reference evidence="2 3" key="1">
    <citation type="journal article" date="2011" name="J. Bacteriol.">
        <title>Complete genome sequences of two hemotropic Mycoplasmas, Mycoplasma haemofelis strain Ohio2 and Mycoplasma suis strain Illinois.</title>
        <authorList>
            <person name="Messick J.B."/>
            <person name="Santos A.P."/>
            <person name="Guimaraes A.M."/>
        </authorList>
    </citation>
    <scope>NUCLEOTIDE SEQUENCE [LARGE SCALE GENOMIC DNA]</scope>
    <source>
        <strain evidence="2 3">Illinois</strain>
    </source>
</reference>
<feature type="compositionally biased region" description="Polar residues" evidence="1">
    <location>
        <begin position="91"/>
        <end position="106"/>
    </location>
</feature>
<evidence type="ECO:0000256" key="1">
    <source>
        <dbReference type="SAM" id="MobiDB-lite"/>
    </source>
</evidence>
<dbReference type="Proteomes" id="UP000007484">
    <property type="component" value="Chromosome"/>
</dbReference>
<evidence type="ECO:0000313" key="2">
    <source>
        <dbReference type="EMBL" id="ADX97817.1"/>
    </source>
</evidence>
<protein>
    <submittedName>
        <fullName evidence="2">Uncharacterized protein</fullName>
    </submittedName>
</protein>
<dbReference type="KEGG" id="mss:MSU_0273"/>
<evidence type="ECO:0000313" key="3">
    <source>
        <dbReference type="Proteomes" id="UP000007484"/>
    </source>
</evidence>
<gene>
    <name evidence="2" type="ordered locus">MSU_0273</name>
</gene>
<feature type="compositionally biased region" description="Low complexity" evidence="1">
    <location>
        <begin position="72"/>
        <end position="86"/>
    </location>
</feature>
<dbReference type="AlphaFoldDB" id="F0QQP7"/>
<dbReference type="RefSeq" id="WP_013608928.1">
    <property type="nucleotide sequence ID" value="NC_015155.1"/>
</dbReference>
<sequence length="114" mass="12220">MLLISKVLLGIVGTLATGGLLGAAYKYSSDQFNDDSESSSWLRSLPEHGRGRDGFLPVPDLTLRALDEKFTEGGSPNVSGSSGVEGEANRLQRQLQEPLNNVNGQIPQIRVPGR</sequence>
<organism evidence="2 3">
    <name type="scientific">Mycoplasma suis (strain Illinois)</name>
    <dbReference type="NCBI Taxonomy" id="768700"/>
    <lineage>
        <taxon>Bacteria</taxon>
        <taxon>Bacillati</taxon>
        <taxon>Mycoplasmatota</taxon>
        <taxon>Mollicutes</taxon>
        <taxon>Mycoplasmataceae</taxon>
        <taxon>Mycoplasma</taxon>
    </lineage>
</organism>
<proteinExistence type="predicted"/>
<accession>F0QQP7</accession>
<name>F0QQP7_MYCSL</name>
<feature type="region of interest" description="Disordered" evidence="1">
    <location>
        <begin position="70"/>
        <end position="114"/>
    </location>
</feature>
<dbReference type="EMBL" id="CP002525">
    <property type="protein sequence ID" value="ADX97817.1"/>
    <property type="molecule type" value="Genomic_DNA"/>
</dbReference>
<dbReference type="STRING" id="768700.MSU_0273"/>
<dbReference type="HOGENOM" id="CLU_2118377_0_0_14"/>
<keyword evidence="3" id="KW-1185">Reference proteome</keyword>